<dbReference type="PANTHER" id="PTHR34322:SF2">
    <property type="entry name" value="TRANSPOSASE IS200-LIKE DOMAIN-CONTAINING PROTEIN"/>
    <property type="match status" value="1"/>
</dbReference>
<evidence type="ECO:0000313" key="3">
    <source>
        <dbReference type="Proteomes" id="UP000501466"/>
    </source>
</evidence>
<organism evidence="2 3">
    <name type="scientific">Thiosulfativibrio zosterae</name>
    <dbReference type="NCBI Taxonomy" id="2675053"/>
    <lineage>
        <taxon>Bacteria</taxon>
        <taxon>Pseudomonadati</taxon>
        <taxon>Pseudomonadota</taxon>
        <taxon>Gammaproteobacteria</taxon>
        <taxon>Thiotrichales</taxon>
        <taxon>Piscirickettsiaceae</taxon>
        <taxon>Thiosulfativibrio</taxon>
    </lineage>
</organism>
<keyword evidence="3" id="KW-1185">Reference proteome</keyword>
<dbReference type="KEGG" id="tzo:THMIRHAT_20370"/>
<dbReference type="InterPro" id="IPR036515">
    <property type="entry name" value="Transposase_17_sf"/>
</dbReference>
<dbReference type="EMBL" id="AP021888">
    <property type="protein sequence ID" value="BBP44291.1"/>
    <property type="molecule type" value="Genomic_DNA"/>
</dbReference>
<dbReference type="GO" id="GO:0003677">
    <property type="term" value="F:DNA binding"/>
    <property type="evidence" value="ECO:0007669"/>
    <property type="project" value="InterPro"/>
</dbReference>
<proteinExistence type="predicted"/>
<dbReference type="PANTHER" id="PTHR34322">
    <property type="entry name" value="TRANSPOSASE, Y1_TNP DOMAIN-CONTAINING"/>
    <property type="match status" value="1"/>
</dbReference>
<name>A0A6F8PQ90_9GAMM</name>
<dbReference type="Proteomes" id="UP000501466">
    <property type="component" value="Chromosome"/>
</dbReference>
<dbReference type="AlphaFoldDB" id="A0A6F8PQ90"/>
<dbReference type="Gene3D" id="3.30.70.1290">
    <property type="entry name" value="Transposase IS200-like"/>
    <property type="match status" value="1"/>
</dbReference>
<evidence type="ECO:0000313" key="2">
    <source>
        <dbReference type="EMBL" id="BBP44291.1"/>
    </source>
</evidence>
<dbReference type="SUPFAM" id="SSF143422">
    <property type="entry name" value="Transposase IS200-like"/>
    <property type="match status" value="1"/>
</dbReference>
<sequence length="357" mass="41106">MTKARESQIDLSQTPWYHLVNRCVRRAYLCGVDSISGQNYEHRRAWIEQRIMQLANVFAIDIAAYAIMNNHYHLVARVNQEKAQAWSNLEVLQAWTQLFASNITVQQYLQSPETADEAIVKQVNDMADIYRKRLYDISWFMRVLNESIARMANKEDQVTGHFWEGRFKSQALLDEKALLSVMAYVDLNPVRANIALSLEDSDFTTIQRRIKNTEDFPEPALVTQEKPCEVINQQQKLENAFLQRLDQIPRASLMAFDANALNNQQIPFAKPDYIEFVNYLGQALHPYKKGFLSSTQKPNPLMQKYKLTPEIINVICQGKLLKSFGAAIGDIKSLQRHQAHQQVKYQKGSGVAKMMYG</sequence>
<protein>
    <submittedName>
        <fullName evidence="2">Transposase</fullName>
    </submittedName>
</protein>
<reference evidence="3" key="1">
    <citation type="submission" date="2019-11" db="EMBL/GenBank/DDBJ databases">
        <title>Isolation and characterization of two novel species in the genus Thiomicrorhabdus.</title>
        <authorList>
            <person name="Mochizuki J."/>
            <person name="Kojima H."/>
            <person name="Fukui M."/>
        </authorList>
    </citation>
    <scope>NUCLEOTIDE SEQUENCE [LARGE SCALE GENOMIC DNA]</scope>
    <source>
        <strain evidence="3">AkT22</strain>
    </source>
</reference>
<gene>
    <name evidence="2" type="ORF">THMIRHAT_20370</name>
</gene>
<evidence type="ECO:0000259" key="1">
    <source>
        <dbReference type="SMART" id="SM01321"/>
    </source>
</evidence>
<dbReference type="RefSeq" id="WP_198415227.1">
    <property type="nucleotide sequence ID" value="NZ_AP021888.1"/>
</dbReference>
<dbReference type="GO" id="GO:0004803">
    <property type="term" value="F:transposase activity"/>
    <property type="evidence" value="ECO:0007669"/>
    <property type="project" value="InterPro"/>
</dbReference>
<dbReference type="GO" id="GO:0006313">
    <property type="term" value="P:DNA transposition"/>
    <property type="evidence" value="ECO:0007669"/>
    <property type="project" value="InterPro"/>
</dbReference>
<accession>A0A6F8PQ90</accession>
<dbReference type="SMART" id="SM01321">
    <property type="entry name" value="Y1_Tnp"/>
    <property type="match status" value="1"/>
</dbReference>
<dbReference type="InterPro" id="IPR002686">
    <property type="entry name" value="Transposase_17"/>
</dbReference>
<feature type="domain" description="Transposase IS200-like" evidence="1">
    <location>
        <begin position="12"/>
        <end position="188"/>
    </location>
</feature>